<dbReference type="RefSeq" id="WP_378101454.1">
    <property type="nucleotide sequence ID" value="NZ_JBHSEP010000026.1"/>
</dbReference>
<organism evidence="1 2">
    <name type="scientific">Cohnella hongkongensis</name>
    <dbReference type="NCBI Taxonomy" id="178337"/>
    <lineage>
        <taxon>Bacteria</taxon>
        <taxon>Bacillati</taxon>
        <taxon>Bacillota</taxon>
        <taxon>Bacilli</taxon>
        <taxon>Bacillales</taxon>
        <taxon>Paenibacillaceae</taxon>
        <taxon>Cohnella</taxon>
    </lineage>
</organism>
<protein>
    <submittedName>
        <fullName evidence="1">Uncharacterized protein</fullName>
    </submittedName>
</protein>
<evidence type="ECO:0000313" key="1">
    <source>
        <dbReference type="EMBL" id="MFC4601417.1"/>
    </source>
</evidence>
<dbReference type="Proteomes" id="UP001596028">
    <property type="component" value="Unassembled WGS sequence"/>
</dbReference>
<proteinExistence type="predicted"/>
<reference evidence="2" key="1">
    <citation type="journal article" date="2019" name="Int. J. Syst. Evol. Microbiol.">
        <title>The Global Catalogue of Microorganisms (GCM) 10K type strain sequencing project: providing services to taxonomists for standard genome sequencing and annotation.</title>
        <authorList>
            <consortium name="The Broad Institute Genomics Platform"/>
            <consortium name="The Broad Institute Genome Sequencing Center for Infectious Disease"/>
            <person name="Wu L."/>
            <person name="Ma J."/>
        </authorList>
    </citation>
    <scope>NUCLEOTIDE SEQUENCE [LARGE SCALE GENOMIC DNA]</scope>
    <source>
        <strain evidence="2">CCUG 49571</strain>
    </source>
</reference>
<keyword evidence="2" id="KW-1185">Reference proteome</keyword>
<evidence type="ECO:0000313" key="2">
    <source>
        <dbReference type="Proteomes" id="UP001596028"/>
    </source>
</evidence>
<sequence length="156" mass="18119">MLLNIENEVTPADSRSHLRYHFKLDRPCPGLRVRFEYSPKILEERKLAIELIQRSIERYVEPERQKPMLERAEQYAPLRNLITVSIDDSRGHRGACHRHDPVQELYLSEREASPGLKRGTIPAGTWTVTLSLHSIVTERCAYRLKVWAAEAEEGCR</sequence>
<gene>
    <name evidence="1" type="ORF">ACFO3S_24450</name>
</gene>
<name>A0ABV9FLM6_9BACL</name>
<dbReference type="EMBL" id="JBHSEP010000026">
    <property type="protein sequence ID" value="MFC4601417.1"/>
    <property type="molecule type" value="Genomic_DNA"/>
</dbReference>
<comment type="caution">
    <text evidence="1">The sequence shown here is derived from an EMBL/GenBank/DDBJ whole genome shotgun (WGS) entry which is preliminary data.</text>
</comment>
<accession>A0ABV9FLM6</accession>